<dbReference type="AlphaFoldDB" id="A0A2P2NQR9"/>
<protein>
    <submittedName>
        <fullName evidence="1">Uncharacterized protein</fullName>
    </submittedName>
</protein>
<proteinExistence type="predicted"/>
<accession>A0A2P2NQR9</accession>
<sequence length="27" mass="2899">MVVIPAKSLATIASSTALRLSLTFLFF</sequence>
<evidence type="ECO:0000313" key="1">
    <source>
        <dbReference type="EMBL" id="MBX44774.1"/>
    </source>
</evidence>
<name>A0A2P2NQR9_RHIMU</name>
<organism evidence="1">
    <name type="scientific">Rhizophora mucronata</name>
    <name type="common">Asiatic mangrove</name>
    <dbReference type="NCBI Taxonomy" id="61149"/>
    <lineage>
        <taxon>Eukaryota</taxon>
        <taxon>Viridiplantae</taxon>
        <taxon>Streptophyta</taxon>
        <taxon>Embryophyta</taxon>
        <taxon>Tracheophyta</taxon>
        <taxon>Spermatophyta</taxon>
        <taxon>Magnoliopsida</taxon>
        <taxon>eudicotyledons</taxon>
        <taxon>Gunneridae</taxon>
        <taxon>Pentapetalae</taxon>
        <taxon>rosids</taxon>
        <taxon>fabids</taxon>
        <taxon>Malpighiales</taxon>
        <taxon>Rhizophoraceae</taxon>
        <taxon>Rhizophora</taxon>
    </lineage>
</organism>
<reference evidence="1" key="1">
    <citation type="submission" date="2018-02" db="EMBL/GenBank/DDBJ databases">
        <title>Rhizophora mucronata_Transcriptome.</title>
        <authorList>
            <person name="Meera S.P."/>
            <person name="Sreeshan A."/>
            <person name="Augustine A."/>
        </authorList>
    </citation>
    <scope>NUCLEOTIDE SEQUENCE</scope>
    <source>
        <tissue evidence="1">Leaf</tissue>
    </source>
</reference>
<dbReference type="EMBL" id="GGEC01064290">
    <property type="protein sequence ID" value="MBX44774.1"/>
    <property type="molecule type" value="Transcribed_RNA"/>
</dbReference>